<name>A0ABS2LG16_9CELL</name>
<feature type="region of interest" description="Disordered" evidence="1">
    <location>
        <begin position="1"/>
        <end position="40"/>
    </location>
</feature>
<evidence type="ECO:0008006" key="5">
    <source>
        <dbReference type="Google" id="ProtNLM"/>
    </source>
</evidence>
<dbReference type="EMBL" id="JAFBBO010000001">
    <property type="protein sequence ID" value="MBM7479287.1"/>
    <property type="molecule type" value="Genomic_DNA"/>
</dbReference>
<feature type="transmembrane region" description="Helical" evidence="2">
    <location>
        <begin position="62"/>
        <end position="83"/>
    </location>
</feature>
<protein>
    <recommendedName>
        <fullName evidence="5">DUF3239 domain-containing protein</fullName>
    </recommendedName>
</protein>
<evidence type="ECO:0000313" key="4">
    <source>
        <dbReference type="Proteomes" id="UP000698059"/>
    </source>
</evidence>
<reference evidence="3 4" key="1">
    <citation type="submission" date="2021-01" db="EMBL/GenBank/DDBJ databases">
        <title>Sequencing the genomes of 1000 actinobacteria strains.</title>
        <authorList>
            <person name="Klenk H.-P."/>
        </authorList>
    </citation>
    <scope>NUCLEOTIDE SEQUENCE [LARGE SCALE GENOMIC DNA]</scope>
    <source>
        <strain evidence="3 4">DSM 46000</strain>
    </source>
</reference>
<sequence>MRRTSADARPSPAPHRSPRRRGHPLSPAPHPLSDRATRKVRAVADHHRPTLGELRHVESCTLSARAIGTVAGIFAAVVAVLAFNGSVLQVVAFALAMGLVLAVVLRFVASEKLLVLDRGLVVGSFGPFMTPYAVPYADVVAPSVSAIVGTQRPVTLLKADQGASATNRTALWSLRSVTFVGPTAEVSRTFTRTGTWQPQPGKQDLWVFSVRGARRQEILVHELATALVRSGQPGAEQVLAHALPARRLRVSVADADHLRLPQRLRSTSIQVDARVG</sequence>
<evidence type="ECO:0000313" key="3">
    <source>
        <dbReference type="EMBL" id="MBM7479287.1"/>
    </source>
</evidence>
<keyword evidence="4" id="KW-1185">Reference proteome</keyword>
<dbReference type="RefSeq" id="WP_205307247.1">
    <property type="nucleotide sequence ID" value="NZ_BAAAVF010000004.1"/>
</dbReference>
<keyword evidence="2" id="KW-1133">Transmembrane helix</keyword>
<organism evidence="3 4">
    <name type="scientific">Oerskovia jenensis</name>
    <dbReference type="NCBI Taxonomy" id="162169"/>
    <lineage>
        <taxon>Bacteria</taxon>
        <taxon>Bacillati</taxon>
        <taxon>Actinomycetota</taxon>
        <taxon>Actinomycetes</taxon>
        <taxon>Micrococcales</taxon>
        <taxon>Cellulomonadaceae</taxon>
        <taxon>Oerskovia</taxon>
    </lineage>
</organism>
<keyword evidence="2" id="KW-0812">Transmembrane</keyword>
<keyword evidence="2" id="KW-0472">Membrane</keyword>
<evidence type="ECO:0000256" key="1">
    <source>
        <dbReference type="SAM" id="MobiDB-lite"/>
    </source>
</evidence>
<evidence type="ECO:0000256" key="2">
    <source>
        <dbReference type="SAM" id="Phobius"/>
    </source>
</evidence>
<gene>
    <name evidence="3" type="ORF">JOD49_002207</name>
</gene>
<accession>A0ABS2LG16</accession>
<dbReference type="Proteomes" id="UP000698059">
    <property type="component" value="Unassembled WGS sequence"/>
</dbReference>
<feature type="transmembrane region" description="Helical" evidence="2">
    <location>
        <begin position="89"/>
        <end position="109"/>
    </location>
</feature>
<proteinExistence type="predicted"/>
<comment type="caution">
    <text evidence="3">The sequence shown here is derived from an EMBL/GenBank/DDBJ whole genome shotgun (WGS) entry which is preliminary data.</text>
</comment>